<proteinExistence type="predicted"/>
<feature type="non-terminal residue" evidence="2">
    <location>
        <position position="124"/>
    </location>
</feature>
<dbReference type="AlphaFoldDB" id="A0A1I9GDT6"/>
<keyword evidence="1" id="KW-0472">Membrane</keyword>
<evidence type="ECO:0000256" key="1">
    <source>
        <dbReference type="SAM" id="Phobius"/>
    </source>
</evidence>
<dbReference type="InterPro" id="IPR053368">
    <property type="entry name" value="Viral_Envelope_Glycoprotein"/>
</dbReference>
<dbReference type="PANTHER" id="PTHR37874:SF2">
    <property type="entry name" value="GENE 8113-RELATED"/>
    <property type="match status" value="1"/>
</dbReference>
<accession>A0A1I9GDT6</accession>
<protein>
    <submittedName>
        <fullName evidence="2">Bm12359</fullName>
    </submittedName>
</protein>
<gene>
    <name evidence="2" type="primary">Bm12359</name>
    <name evidence="2" type="ORF">BM_Bm12359</name>
</gene>
<sequence>MELVNLHGAHLAPGGNGLLNLLRPRTPPLLVLELMQDVPMRGTKLIPYGKSLNLAVNEGNWTGEFDTTMEQLRVAIVMVNSTRVDAGLATGLSSWIAAAMNHLKEWAGMGVLAGLLVLVSLVCL</sequence>
<name>A0A1I9GDT6_BRUMA</name>
<keyword evidence="1" id="KW-1133">Transmembrane helix</keyword>
<dbReference type="PANTHER" id="PTHR37874">
    <property type="entry name" value="RIKEN CDNA 1500011B03 GENE-RELATED"/>
    <property type="match status" value="1"/>
</dbReference>
<feature type="transmembrane region" description="Helical" evidence="1">
    <location>
        <begin position="106"/>
        <end position="123"/>
    </location>
</feature>
<evidence type="ECO:0000313" key="2">
    <source>
        <dbReference type="EMBL" id="CRZ26318.1"/>
    </source>
</evidence>
<keyword evidence="1" id="KW-0812">Transmembrane</keyword>
<organism evidence="2">
    <name type="scientific">Brugia malayi</name>
    <name type="common">Filarial nematode worm</name>
    <dbReference type="NCBI Taxonomy" id="6279"/>
    <lineage>
        <taxon>Eukaryota</taxon>
        <taxon>Metazoa</taxon>
        <taxon>Ecdysozoa</taxon>
        <taxon>Nematoda</taxon>
        <taxon>Chromadorea</taxon>
        <taxon>Rhabditida</taxon>
        <taxon>Spirurina</taxon>
        <taxon>Spiruromorpha</taxon>
        <taxon>Filarioidea</taxon>
        <taxon>Onchocercidae</taxon>
        <taxon>Brugia</taxon>
    </lineage>
</organism>
<reference evidence="2" key="1">
    <citation type="journal article" date="2007" name="Science">
        <title>Draft genome of the filarial nematode parasite Brugia malayi.</title>
        <authorList>
            <person name="Ghedin E."/>
            <person name="Wang S."/>
            <person name="Spiro D."/>
            <person name="Caler E."/>
            <person name="Zhao Q."/>
            <person name="Crabtree J."/>
            <person name="Allen J.E."/>
            <person name="Delcher A.L."/>
            <person name="Guiliano D.B."/>
            <person name="Miranda-Saavedra D."/>
            <person name="Angiuoli S.V."/>
            <person name="Creasy T."/>
            <person name="Amedeo P."/>
            <person name="Haas B."/>
            <person name="El-Sayed N.M."/>
            <person name="Wortman J.R."/>
            <person name="Feldblyum T."/>
            <person name="Tallon L."/>
            <person name="Schatz M."/>
            <person name="Shumway M."/>
            <person name="Koo H."/>
            <person name="Salzberg S.L."/>
            <person name="Schobel S."/>
            <person name="Pertea M."/>
            <person name="Pop M."/>
            <person name="White O."/>
            <person name="Barton G.J."/>
            <person name="Carlow C.K."/>
            <person name="Crawford M.J."/>
            <person name="Daub J."/>
            <person name="Dimmic M.W."/>
            <person name="Estes C.F."/>
            <person name="Foster J.M."/>
            <person name="Ganatra M."/>
            <person name="Gregory W.F."/>
            <person name="Johnson N.M."/>
            <person name="Jin J."/>
            <person name="Komuniecki R."/>
            <person name="Korf I."/>
            <person name="Kumar S."/>
            <person name="Laney S."/>
            <person name="Li B.W."/>
            <person name="Li W."/>
            <person name="Lindblom T.H."/>
            <person name="Lustigman S."/>
            <person name="Ma D."/>
            <person name="Maina C.V."/>
            <person name="Martin D.M."/>
            <person name="McCarter J.P."/>
            <person name="McReynolds L."/>
            <person name="Mitreva M."/>
            <person name="Nutman T.B."/>
            <person name="Parkinson J."/>
            <person name="Peregrin-Alvarez J.M."/>
            <person name="Poole C."/>
            <person name="Ren Q."/>
            <person name="Saunders L."/>
            <person name="Sluder A.E."/>
            <person name="Smith K."/>
            <person name="Stanke M."/>
            <person name="Unnasch T.R."/>
            <person name="Ware J."/>
            <person name="Wei A.D."/>
            <person name="Weil G."/>
            <person name="Williams D.J."/>
            <person name="Zhang Y."/>
            <person name="Williams S.A."/>
            <person name="Fraser-Liggett C."/>
            <person name="Slatko B."/>
            <person name="Blaxter M.L."/>
            <person name="Scott A.L."/>
        </authorList>
    </citation>
    <scope>NUCLEOTIDE SEQUENCE</scope>
    <source>
        <strain evidence="2">FR3</strain>
    </source>
</reference>
<reference evidence="2" key="2">
    <citation type="submission" date="2012-12" db="EMBL/GenBank/DDBJ databases">
        <authorList>
            <consortium name="WormBase Consortium"/>
            <person name="Ghedin E."/>
            <person name="Paulini M."/>
        </authorList>
    </citation>
    <scope>NUCLEOTIDE SEQUENCE</scope>
    <source>
        <strain evidence="2">FR3</strain>
    </source>
</reference>
<dbReference type="EMBL" id="LN862857">
    <property type="protein sequence ID" value="CRZ26318.1"/>
    <property type="molecule type" value="Genomic_DNA"/>
</dbReference>